<evidence type="ECO:0000313" key="2">
    <source>
        <dbReference type="EMBL" id="KAK0492857.1"/>
    </source>
</evidence>
<evidence type="ECO:0000256" key="1">
    <source>
        <dbReference type="SAM" id="MobiDB-lite"/>
    </source>
</evidence>
<feature type="region of interest" description="Disordered" evidence="1">
    <location>
        <begin position="1"/>
        <end position="26"/>
    </location>
</feature>
<feature type="compositionally biased region" description="Basic and acidic residues" evidence="1">
    <location>
        <begin position="296"/>
        <end position="339"/>
    </location>
</feature>
<evidence type="ECO:0000313" key="3">
    <source>
        <dbReference type="Proteomes" id="UP001175228"/>
    </source>
</evidence>
<dbReference type="EMBL" id="JAUEPU010000027">
    <property type="protein sequence ID" value="KAK0492857.1"/>
    <property type="molecule type" value="Genomic_DNA"/>
</dbReference>
<comment type="caution">
    <text evidence="2">The sequence shown here is derived from an EMBL/GenBank/DDBJ whole genome shotgun (WGS) entry which is preliminary data.</text>
</comment>
<keyword evidence="3" id="KW-1185">Reference proteome</keyword>
<feature type="region of interest" description="Disordered" evidence="1">
    <location>
        <begin position="258"/>
        <end position="412"/>
    </location>
</feature>
<reference evidence="2" key="1">
    <citation type="submission" date="2023-06" db="EMBL/GenBank/DDBJ databases">
        <authorList>
            <consortium name="Lawrence Berkeley National Laboratory"/>
            <person name="Ahrendt S."/>
            <person name="Sahu N."/>
            <person name="Indic B."/>
            <person name="Wong-Bajracharya J."/>
            <person name="Merenyi Z."/>
            <person name="Ke H.-M."/>
            <person name="Monk M."/>
            <person name="Kocsube S."/>
            <person name="Drula E."/>
            <person name="Lipzen A."/>
            <person name="Balint B."/>
            <person name="Henrissat B."/>
            <person name="Andreopoulos B."/>
            <person name="Martin F.M."/>
            <person name="Harder C.B."/>
            <person name="Rigling D."/>
            <person name="Ford K.L."/>
            <person name="Foster G.D."/>
            <person name="Pangilinan J."/>
            <person name="Papanicolaou A."/>
            <person name="Barry K."/>
            <person name="LaButti K."/>
            <person name="Viragh M."/>
            <person name="Koriabine M."/>
            <person name="Yan M."/>
            <person name="Riley R."/>
            <person name="Champramary S."/>
            <person name="Plett K.L."/>
            <person name="Tsai I.J."/>
            <person name="Slot J."/>
            <person name="Sipos G."/>
            <person name="Plett J."/>
            <person name="Nagy L.G."/>
            <person name="Grigoriev I.V."/>
        </authorList>
    </citation>
    <scope>NUCLEOTIDE SEQUENCE</scope>
    <source>
        <strain evidence="2">HWK02</strain>
    </source>
</reference>
<name>A0AA39PYC2_9AGAR</name>
<dbReference type="Proteomes" id="UP001175228">
    <property type="component" value="Unassembled WGS sequence"/>
</dbReference>
<organism evidence="2 3">
    <name type="scientific">Armillaria luteobubalina</name>
    <dbReference type="NCBI Taxonomy" id="153913"/>
    <lineage>
        <taxon>Eukaryota</taxon>
        <taxon>Fungi</taxon>
        <taxon>Dikarya</taxon>
        <taxon>Basidiomycota</taxon>
        <taxon>Agaricomycotina</taxon>
        <taxon>Agaricomycetes</taxon>
        <taxon>Agaricomycetidae</taxon>
        <taxon>Agaricales</taxon>
        <taxon>Marasmiineae</taxon>
        <taxon>Physalacriaceae</taxon>
        <taxon>Armillaria</taxon>
    </lineage>
</organism>
<protein>
    <submittedName>
        <fullName evidence="2">Uncharacterized protein</fullName>
    </submittedName>
</protein>
<feature type="compositionally biased region" description="Polar residues" evidence="1">
    <location>
        <begin position="1"/>
        <end position="15"/>
    </location>
</feature>
<feature type="compositionally biased region" description="Polar residues" evidence="1">
    <location>
        <begin position="274"/>
        <end position="284"/>
    </location>
</feature>
<proteinExistence type="predicted"/>
<accession>A0AA39PYC2</accession>
<sequence>MSMTESSNSAPSTETPVAGPLPECPTLTSDQGTWLKKNYLPDYMQAIDAARAKKPNTLHVRGPGKDFVKNHVLNVFIDQFWDHAHEPNTASVMQKVKKYLKNHYKTFDKKSGTDHQTQPPPHRHTNAKEQFCLVMAEQINLFHEVLGDMWEAIGDAEHQKYQAKADELNVVITESPALQYIYEMQSYIAEATEADLSQLIGFQHNQFGKVAWVAHCMYKDKNGEVQHTCIKVHSKSKSWGSIPDNDLHLLLESADKLVKPSDSQQPSIVEADNANYSDPTGINHSKTKPRMKKNKKNSEKESNAEESSVKEKEKERAMRDAEESAVKEREEKETTAKETKGKHKPVQGQKHPNDTVNGDVNAPPAKKQGRSAKNTIADDSPPSPPQPRCSAHAGKGENPSNYKLIGGKYVGK</sequence>
<feature type="compositionally biased region" description="Basic residues" evidence="1">
    <location>
        <begin position="285"/>
        <end position="295"/>
    </location>
</feature>
<gene>
    <name evidence="2" type="ORF">EDD18DRAFT_1108468</name>
</gene>
<dbReference type="AlphaFoldDB" id="A0AA39PYC2"/>